<feature type="compositionally biased region" description="Basic and acidic residues" evidence="1">
    <location>
        <begin position="804"/>
        <end position="813"/>
    </location>
</feature>
<sequence length="1254" mass="143251">MNFDELDIEPKNEPSADCKSSSKDSEIHSKEEKDADDKLQTQLLQRTVPLDNGSIGYVFTCTKNGPLATWRCHVCNFVDTWESLKRHLDAQWHDDNMFKHHHSSSNFSKVEIIMADFSRGQPLPPGVEDETAAGACQILKTLETYEHPLIGLEFLLELHSTDESKEPRYFCLLCSKRGDSRIILVHLTSQKHYLLYLKKYFCKFYSLIDELPKSKVYRVNVSNVTSHLIAKLEEKYGRLQPTVTREDMINSPGQLSIILHKIYSSDHFRESPEDAILEDMLTVEYVQSPYLLPKNFPLKPKHVDTDKPKENSERLVKKSSKIPSKRNIRGNVENVENVGEESSDVVFVKYTKNDHRSREQSPLSSGDRDRSFRRSKDRSVRRSGEISLRQSRERSMHREKSLPFRVEKSPSRGQSPFRGRERSPLRLQSRSRHRSPSPQRAKCRYVSPSFYRSLYRRSRSRSPRRRSSIVDRDRYHRSPSPLDRHRQRSSLSSRYGYRYRSPNGEIRRVGAIVQRSPSPPTRGRDSDPKYRKRSKSRERSPSLKIRRSRSSSRPRHEADTISSSKLSASVDDLSSKVKETERSEPKPDSAFIKEAKELEDRLTRDMKGYMEIPGSHPEYEDEWKRFWCAKYLEVQNEGKEDPLKYDYKSEWIGFWDTRLKQLFDEELKSKMKALKNKHRLPDNKQVEKLFEEVSSKSASKDENKSVLDVKTMWKELTGCDIKDDSTTNEPRSLSPWEDDDSLIFFKEVSEAHNNDNLLNDDILQPVSPDSLSSNLDPQSPRRNPFCQSPSRSMSQSQSAAQSNSDEHPFKKEYKKPSEKIHFENPLNVITVLRQLSVLEFQLGSYASHTISLLASGITMERVKPKSSLDLLTKENILFLELVKEKLKGQLLAGIVSKSMVKATLFAIKNVEQLLQVVPKLKPVAPPPIPVPPPVLLYGSAADQIGFALPDAGSLVYSSHVCGQHLSGYSNSFKHFVGKGSKHKEHDPFGQTSLKLMNDAVWESAGKHRRTSDEFPFRNGKPVAEAAPVAAVDNAIDKNLIAMQIAEVLTQQGRSDVSNEELQMLINTVIVNLEKEQKRKALQQNVPAQTTDVTISVVMNALAEIATVSNANLINTAAVSNASPAVPIDLKLNVVSDTTSALLQDARVNASVENANKPFAIDDLTEADIIEMLRNFKTIPRVKQEKLIEFLRKLEAADSERVEELRKQLEEVEPVKNDDVESLTSLFRDRESLLTYSSRRTYFIQSLYKNCISIC</sequence>
<evidence type="ECO:0000256" key="1">
    <source>
        <dbReference type="SAM" id="MobiDB-lite"/>
    </source>
</evidence>
<keyword evidence="3" id="KW-1185">Reference proteome</keyword>
<feature type="compositionally biased region" description="Basic and acidic residues" evidence="1">
    <location>
        <begin position="366"/>
        <end position="410"/>
    </location>
</feature>
<feature type="region of interest" description="Disordered" evidence="1">
    <location>
        <begin position="1"/>
        <end position="37"/>
    </location>
</feature>
<accession>A0AAN9XY63</accession>
<feature type="compositionally biased region" description="Basic and acidic residues" evidence="1">
    <location>
        <begin position="8"/>
        <end position="37"/>
    </location>
</feature>
<feature type="compositionally biased region" description="Basic residues" evidence="1">
    <location>
        <begin position="317"/>
        <end position="328"/>
    </location>
</feature>
<feature type="compositionally biased region" description="Basic residues" evidence="1">
    <location>
        <begin position="454"/>
        <end position="467"/>
    </location>
</feature>
<feature type="compositionally biased region" description="Polar residues" evidence="1">
    <location>
        <begin position="767"/>
        <end position="781"/>
    </location>
</feature>
<feature type="compositionally biased region" description="Basic residues" evidence="1">
    <location>
        <begin position="544"/>
        <end position="553"/>
    </location>
</feature>
<gene>
    <name evidence="2" type="ORF">V9T40_011030</name>
</gene>
<dbReference type="AlphaFoldDB" id="A0AAN9XY63"/>
<feature type="region of interest" description="Disordered" evidence="1">
    <location>
        <begin position="297"/>
        <end position="335"/>
    </location>
</feature>
<name>A0AAN9XY63_9HEMI</name>
<protein>
    <submittedName>
        <fullName evidence="2">Uncharacterized protein</fullName>
    </submittedName>
</protein>
<feature type="region of interest" description="Disordered" evidence="1">
    <location>
        <begin position="351"/>
        <end position="590"/>
    </location>
</feature>
<feature type="compositionally biased region" description="Basic and acidic residues" evidence="1">
    <location>
        <begin position="301"/>
        <end position="316"/>
    </location>
</feature>
<reference evidence="2 3" key="1">
    <citation type="submission" date="2024-03" db="EMBL/GenBank/DDBJ databases">
        <title>Adaptation during the transition from Ophiocordyceps entomopathogen to insect associate is accompanied by gene loss and intensified selection.</title>
        <authorList>
            <person name="Ward C.M."/>
            <person name="Onetto C.A."/>
            <person name="Borneman A.R."/>
        </authorList>
    </citation>
    <scope>NUCLEOTIDE SEQUENCE [LARGE SCALE GENOMIC DNA]</scope>
    <source>
        <strain evidence="2">AWRI1</strain>
        <tissue evidence="2">Single Adult Female</tissue>
    </source>
</reference>
<evidence type="ECO:0000313" key="2">
    <source>
        <dbReference type="EMBL" id="KAK7573839.1"/>
    </source>
</evidence>
<proteinExistence type="predicted"/>
<dbReference type="Proteomes" id="UP001367676">
    <property type="component" value="Unassembled WGS sequence"/>
</dbReference>
<feature type="region of interest" description="Disordered" evidence="1">
    <location>
        <begin position="759"/>
        <end position="813"/>
    </location>
</feature>
<feature type="compositionally biased region" description="Basic and acidic residues" evidence="1">
    <location>
        <begin position="573"/>
        <end position="590"/>
    </location>
</feature>
<comment type="caution">
    <text evidence="2">The sequence shown here is derived from an EMBL/GenBank/DDBJ whole genome shotgun (WGS) entry which is preliminary data.</text>
</comment>
<evidence type="ECO:0000313" key="3">
    <source>
        <dbReference type="Proteomes" id="UP001367676"/>
    </source>
</evidence>
<feature type="compositionally biased region" description="Low complexity" evidence="1">
    <location>
        <begin position="787"/>
        <end position="803"/>
    </location>
</feature>
<organism evidence="2 3">
    <name type="scientific">Parthenolecanium corni</name>
    <dbReference type="NCBI Taxonomy" id="536013"/>
    <lineage>
        <taxon>Eukaryota</taxon>
        <taxon>Metazoa</taxon>
        <taxon>Ecdysozoa</taxon>
        <taxon>Arthropoda</taxon>
        <taxon>Hexapoda</taxon>
        <taxon>Insecta</taxon>
        <taxon>Pterygota</taxon>
        <taxon>Neoptera</taxon>
        <taxon>Paraneoptera</taxon>
        <taxon>Hemiptera</taxon>
        <taxon>Sternorrhyncha</taxon>
        <taxon>Coccoidea</taxon>
        <taxon>Coccidae</taxon>
        <taxon>Parthenolecanium</taxon>
    </lineage>
</organism>
<dbReference type="EMBL" id="JBBCAQ010000037">
    <property type="protein sequence ID" value="KAK7573839.1"/>
    <property type="molecule type" value="Genomic_DNA"/>
</dbReference>
<feature type="compositionally biased region" description="Low complexity" evidence="1">
    <location>
        <begin position="489"/>
        <end position="501"/>
    </location>
</feature>